<organism evidence="1">
    <name type="scientific">Arion vulgaris</name>
    <dbReference type="NCBI Taxonomy" id="1028688"/>
    <lineage>
        <taxon>Eukaryota</taxon>
        <taxon>Metazoa</taxon>
        <taxon>Spiralia</taxon>
        <taxon>Lophotrochozoa</taxon>
        <taxon>Mollusca</taxon>
        <taxon>Gastropoda</taxon>
        <taxon>Heterobranchia</taxon>
        <taxon>Euthyneura</taxon>
        <taxon>Panpulmonata</taxon>
        <taxon>Eupulmonata</taxon>
        <taxon>Stylommatophora</taxon>
        <taxon>Helicina</taxon>
        <taxon>Arionoidea</taxon>
        <taxon>Arionidae</taxon>
        <taxon>Arion</taxon>
    </lineage>
</organism>
<proteinExistence type="predicted"/>
<protein>
    <submittedName>
        <fullName evidence="1">Uncharacterized protein</fullName>
    </submittedName>
</protein>
<name>A0A0B7BU25_9EUPU</name>
<evidence type="ECO:0000313" key="1">
    <source>
        <dbReference type="EMBL" id="CEK96724.1"/>
    </source>
</evidence>
<accession>A0A0B7BU25</accession>
<dbReference type="AlphaFoldDB" id="A0A0B7BU25"/>
<dbReference type="EMBL" id="HACG01049859">
    <property type="protein sequence ID" value="CEK96724.1"/>
    <property type="molecule type" value="Transcribed_RNA"/>
</dbReference>
<reference evidence="1" key="1">
    <citation type="submission" date="2014-12" db="EMBL/GenBank/DDBJ databases">
        <title>Insight into the proteome of Arion vulgaris.</title>
        <authorList>
            <person name="Aradska J."/>
            <person name="Bulat T."/>
            <person name="Smidak R."/>
            <person name="Sarate P."/>
            <person name="Gangsoo J."/>
            <person name="Sialana F."/>
            <person name="Bilban M."/>
            <person name="Lubec G."/>
        </authorList>
    </citation>
    <scope>NUCLEOTIDE SEQUENCE</scope>
    <source>
        <tissue evidence="1">Skin</tissue>
    </source>
</reference>
<sequence length="62" mass="7142">MLFSIFILLNEVKPNKKSCRYWMYWPTGLLQVPNTTNSCSKMEITSLSNSLTVECNQLKSLP</sequence>
<gene>
    <name evidence="1" type="primary">ORF213213</name>
</gene>